<sequence>MADLAPESVKSSEVVLVEIGVKPGNSVSLLAMIINMVAHFICVLFSGFVIYTSKPGTTLFSWHPTLMVIAFIFLMAEAILLFSPESSLLKNSDRKKKGKYHWILMLTGLVCSLIGLAVIWYNKELKGRAHATTLHGLVGYIVCCYMAVQCCAGALLLYPTTAGKLMKLSVLKSMHALSGCFLFVLSCLVLLGGLNTKWFSGQVTGTSWYVCVACPLILMSIIVNQVARSVLGRAAGKKTAANKK</sequence>
<evidence type="ECO:0000256" key="5">
    <source>
        <dbReference type="ARBA" id="ARBA00022692"/>
    </source>
</evidence>
<dbReference type="CDD" id="cd08761">
    <property type="entry name" value="Cyt_b561_CYB561D2_like"/>
    <property type="match status" value="1"/>
</dbReference>
<keyword evidence="8 12" id="KW-1133">Transmembrane helix</keyword>
<comment type="subcellular location">
    <subcellularLocation>
        <location evidence="2">Membrane</location>
        <topology evidence="2">Multi-pass membrane protein</topology>
    </subcellularLocation>
</comment>
<evidence type="ECO:0000256" key="8">
    <source>
        <dbReference type="ARBA" id="ARBA00022989"/>
    </source>
</evidence>
<dbReference type="GO" id="GO:0016020">
    <property type="term" value="C:membrane"/>
    <property type="evidence" value="ECO:0007669"/>
    <property type="project" value="UniProtKB-SubCell"/>
</dbReference>
<keyword evidence="5 12" id="KW-0812">Transmembrane</keyword>
<keyword evidence="10 12" id="KW-0472">Membrane</keyword>
<reference evidence="14" key="1">
    <citation type="journal article" date="2023" name="Mol. Biol. Evol.">
        <title>Third-Generation Sequencing Reveals the Adaptive Role of the Epigenome in Three Deep-Sea Polychaetes.</title>
        <authorList>
            <person name="Perez M."/>
            <person name="Aroh O."/>
            <person name="Sun Y."/>
            <person name="Lan Y."/>
            <person name="Juniper S.K."/>
            <person name="Young C.R."/>
            <person name="Angers B."/>
            <person name="Qian P.Y."/>
        </authorList>
    </citation>
    <scope>NUCLEOTIDE SEQUENCE</scope>
    <source>
        <strain evidence="14">P08H-3</strain>
    </source>
</reference>
<dbReference type="Proteomes" id="UP001208570">
    <property type="component" value="Unassembled WGS sequence"/>
</dbReference>
<evidence type="ECO:0000256" key="12">
    <source>
        <dbReference type="SAM" id="Phobius"/>
    </source>
</evidence>
<comment type="caution">
    <text evidence="14">The sequence shown here is derived from an EMBL/GenBank/DDBJ whole genome shotgun (WGS) entry which is preliminary data.</text>
</comment>
<feature type="transmembrane region" description="Helical" evidence="12">
    <location>
        <begin position="137"/>
        <end position="158"/>
    </location>
</feature>
<dbReference type="GO" id="GO:0046872">
    <property type="term" value="F:metal ion binding"/>
    <property type="evidence" value="ECO:0007669"/>
    <property type="project" value="UniProtKB-KW"/>
</dbReference>
<evidence type="ECO:0000256" key="6">
    <source>
        <dbReference type="ARBA" id="ARBA00022723"/>
    </source>
</evidence>
<evidence type="ECO:0000256" key="10">
    <source>
        <dbReference type="ARBA" id="ARBA00023136"/>
    </source>
</evidence>
<evidence type="ECO:0000256" key="9">
    <source>
        <dbReference type="ARBA" id="ARBA00023004"/>
    </source>
</evidence>
<dbReference type="PANTHER" id="PTHR15422:SF45">
    <property type="entry name" value="CYTOCHROME B561 DOMAIN-CONTAINING PROTEIN"/>
    <property type="match status" value="1"/>
</dbReference>
<dbReference type="InterPro" id="IPR006593">
    <property type="entry name" value="Cyt_b561/ferric_Rdtase_TM"/>
</dbReference>
<dbReference type="EC" id="7.2.1.3" evidence="11"/>
<evidence type="ECO:0000256" key="1">
    <source>
        <dbReference type="ARBA" id="ARBA00001970"/>
    </source>
</evidence>
<evidence type="ECO:0000313" key="14">
    <source>
        <dbReference type="EMBL" id="KAK2161276.1"/>
    </source>
</evidence>
<dbReference type="GO" id="GO:0140571">
    <property type="term" value="F:transmembrane ascorbate ferrireductase activity"/>
    <property type="evidence" value="ECO:0007669"/>
    <property type="project" value="UniProtKB-EC"/>
</dbReference>
<feature type="transmembrane region" description="Helical" evidence="12">
    <location>
        <begin position="102"/>
        <end position="121"/>
    </location>
</feature>
<feature type="transmembrane region" description="Helical" evidence="12">
    <location>
        <begin position="62"/>
        <end position="82"/>
    </location>
</feature>
<feature type="transmembrane region" description="Helical" evidence="12">
    <location>
        <begin position="206"/>
        <end position="227"/>
    </location>
</feature>
<organism evidence="14 15">
    <name type="scientific">Paralvinella palmiformis</name>
    <dbReference type="NCBI Taxonomy" id="53620"/>
    <lineage>
        <taxon>Eukaryota</taxon>
        <taxon>Metazoa</taxon>
        <taxon>Spiralia</taxon>
        <taxon>Lophotrochozoa</taxon>
        <taxon>Annelida</taxon>
        <taxon>Polychaeta</taxon>
        <taxon>Sedentaria</taxon>
        <taxon>Canalipalpata</taxon>
        <taxon>Terebellida</taxon>
        <taxon>Terebelliformia</taxon>
        <taxon>Alvinellidae</taxon>
        <taxon>Paralvinella</taxon>
    </lineage>
</organism>
<keyword evidence="15" id="KW-1185">Reference proteome</keyword>
<proteinExistence type="predicted"/>
<dbReference type="PROSITE" id="PS50939">
    <property type="entry name" value="CYTOCHROME_B561"/>
    <property type="match status" value="1"/>
</dbReference>
<dbReference type="Gene3D" id="1.20.120.1770">
    <property type="match status" value="1"/>
</dbReference>
<name>A0AAD9NAQ3_9ANNE</name>
<dbReference type="InterPro" id="IPR045150">
    <property type="entry name" value="CYB561D1/2"/>
</dbReference>
<evidence type="ECO:0000256" key="2">
    <source>
        <dbReference type="ARBA" id="ARBA00004141"/>
    </source>
</evidence>
<dbReference type="Pfam" id="PF03188">
    <property type="entry name" value="Cytochrom_B561"/>
    <property type="match status" value="1"/>
</dbReference>
<dbReference type="AlphaFoldDB" id="A0AAD9NAQ3"/>
<evidence type="ECO:0000313" key="15">
    <source>
        <dbReference type="Proteomes" id="UP001208570"/>
    </source>
</evidence>
<keyword evidence="4" id="KW-0349">Heme</keyword>
<dbReference type="EMBL" id="JAODUP010000119">
    <property type="protein sequence ID" value="KAK2161276.1"/>
    <property type="molecule type" value="Genomic_DNA"/>
</dbReference>
<keyword evidence="6" id="KW-0479">Metal-binding</keyword>
<accession>A0AAD9NAQ3</accession>
<evidence type="ECO:0000256" key="3">
    <source>
        <dbReference type="ARBA" id="ARBA00022448"/>
    </source>
</evidence>
<evidence type="ECO:0000256" key="11">
    <source>
        <dbReference type="ARBA" id="ARBA00024225"/>
    </source>
</evidence>
<gene>
    <name evidence="14" type="ORF">LSH36_119g05016</name>
</gene>
<dbReference type="PANTHER" id="PTHR15422">
    <property type="entry name" value="OS05G0565100 PROTEIN"/>
    <property type="match status" value="1"/>
</dbReference>
<feature type="transmembrane region" description="Helical" evidence="12">
    <location>
        <begin position="29"/>
        <end position="50"/>
    </location>
</feature>
<comment type="cofactor">
    <cofactor evidence="1">
        <name>heme b</name>
        <dbReference type="ChEBI" id="CHEBI:60344"/>
    </cofactor>
</comment>
<feature type="transmembrane region" description="Helical" evidence="12">
    <location>
        <begin position="170"/>
        <end position="194"/>
    </location>
</feature>
<evidence type="ECO:0000256" key="7">
    <source>
        <dbReference type="ARBA" id="ARBA00022982"/>
    </source>
</evidence>
<protein>
    <recommendedName>
        <fullName evidence="11">ascorbate ferrireductase (transmembrane)</fullName>
        <ecNumber evidence="11">7.2.1.3</ecNumber>
    </recommendedName>
</protein>
<dbReference type="SMART" id="SM00665">
    <property type="entry name" value="B561"/>
    <property type="match status" value="1"/>
</dbReference>
<keyword evidence="7" id="KW-0249">Electron transport</keyword>
<keyword evidence="9" id="KW-0408">Iron</keyword>
<dbReference type="GO" id="GO:0140575">
    <property type="term" value="F:transmembrane monodehydroascorbate reductase activity"/>
    <property type="evidence" value="ECO:0007669"/>
    <property type="project" value="InterPro"/>
</dbReference>
<keyword evidence="3" id="KW-0813">Transport</keyword>
<evidence type="ECO:0000259" key="13">
    <source>
        <dbReference type="PROSITE" id="PS50939"/>
    </source>
</evidence>
<feature type="domain" description="Cytochrome b561" evidence="13">
    <location>
        <begin position="25"/>
        <end position="231"/>
    </location>
</feature>
<evidence type="ECO:0000256" key="4">
    <source>
        <dbReference type="ARBA" id="ARBA00022617"/>
    </source>
</evidence>